<comment type="similarity">
    <text evidence="8">Belongs to the MobA family.</text>
</comment>
<protein>
    <recommendedName>
        <fullName evidence="8">Molybdenum cofactor guanylyltransferase</fullName>
        <shortName evidence="8">MoCo guanylyltransferase</shortName>
        <ecNumber evidence="8">2.7.7.77</ecNumber>
    </recommendedName>
    <alternativeName>
        <fullName evidence="8">GTP:molybdopterin guanylyltransferase</fullName>
    </alternativeName>
    <alternativeName>
        <fullName evidence="8">Mo-MPT guanylyltransferase</fullName>
    </alternativeName>
    <alternativeName>
        <fullName evidence="8">Molybdopterin guanylyltransferase</fullName>
    </alternativeName>
    <alternativeName>
        <fullName evidence="8">Molybdopterin-guanine dinucleotide synthase</fullName>
        <shortName evidence="8">MGD synthase</shortName>
    </alternativeName>
</protein>
<dbReference type="PANTHER" id="PTHR19136:SF81">
    <property type="entry name" value="MOLYBDENUM COFACTOR GUANYLYLTRANSFERASE"/>
    <property type="match status" value="1"/>
</dbReference>
<keyword evidence="3 8" id="KW-0479">Metal-binding</keyword>
<evidence type="ECO:0000256" key="7">
    <source>
        <dbReference type="ARBA" id="ARBA00023150"/>
    </source>
</evidence>
<keyword evidence="1 8" id="KW-0963">Cytoplasm</keyword>
<dbReference type="CDD" id="cd02503">
    <property type="entry name" value="MobA"/>
    <property type="match status" value="1"/>
</dbReference>
<evidence type="ECO:0000313" key="11">
    <source>
        <dbReference type="Proteomes" id="UP001164472"/>
    </source>
</evidence>
<dbReference type="EC" id="2.7.7.77" evidence="8"/>
<comment type="catalytic activity">
    <reaction evidence="8">
        <text>Mo-molybdopterin + GTP + H(+) = Mo-molybdopterin guanine dinucleotide + diphosphate</text>
        <dbReference type="Rhea" id="RHEA:34243"/>
        <dbReference type="ChEBI" id="CHEBI:15378"/>
        <dbReference type="ChEBI" id="CHEBI:33019"/>
        <dbReference type="ChEBI" id="CHEBI:37565"/>
        <dbReference type="ChEBI" id="CHEBI:71302"/>
        <dbReference type="ChEBI" id="CHEBI:71310"/>
        <dbReference type="EC" id="2.7.7.77"/>
    </reaction>
</comment>
<comment type="subcellular location">
    <subcellularLocation>
        <location evidence="8">Cytoplasm</location>
    </subcellularLocation>
</comment>
<keyword evidence="2 8" id="KW-0808">Transferase</keyword>
<keyword evidence="5 8" id="KW-0460">Magnesium</keyword>
<dbReference type="GO" id="GO:0046872">
    <property type="term" value="F:metal ion binding"/>
    <property type="evidence" value="ECO:0007669"/>
    <property type="project" value="UniProtKB-KW"/>
</dbReference>
<evidence type="ECO:0000313" key="10">
    <source>
        <dbReference type="EMBL" id="UZW74724.1"/>
    </source>
</evidence>
<dbReference type="InterPro" id="IPR029044">
    <property type="entry name" value="Nucleotide-diphossugar_trans"/>
</dbReference>
<evidence type="ECO:0000256" key="1">
    <source>
        <dbReference type="ARBA" id="ARBA00022490"/>
    </source>
</evidence>
<dbReference type="InterPro" id="IPR013482">
    <property type="entry name" value="Molybde_CF_guanTrfase"/>
</dbReference>
<dbReference type="HAMAP" id="MF_00316">
    <property type="entry name" value="MobA"/>
    <property type="match status" value="1"/>
</dbReference>
<organism evidence="10 11">
    <name type="scientific">Alkalimarinus sediminis</name>
    <dbReference type="NCBI Taxonomy" id="1632866"/>
    <lineage>
        <taxon>Bacteria</taxon>
        <taxon>Pseudomonadati</taxon>
        <taxon>Pseudomonadota</taxon>
        <taxon>Gammaproteobacteria</taxon>
        <taxon>Alteromonadales</taxon>
        <taxon>Alteromonadaceae</taxon>
        <taxon>Alkalimarinus</taxon>
    </lineage>
</organism>
<dbReference type="Pfam" id="PF12804">
    <property type="entry name" value="NTP_transf_3"/>
    <property type="match status" value="1"/>
</dbReference>
<dbReference type="KEGG" id="asem:NNL22_17145"/>
<feature type="domain" description="MobA-like NTP transferase" evidence="9">
    <location>
        <begin position="12"/>
        <end position="166"/>
    </location>
</feature>
<gene>
    <name evidence="8 10" type="primary">mobA</name>
    <name evidence="10" type="ORF">NNL22_17145</name>
</gene>
<proteinExistence type="inferred from homology"/>
<dbReference type="RefSeq" id="WP_251810151.1">
    <property type="nucleotide sequence ID" value="NZ_CP101527.1"/>
</dbReference>
<accession>A0A9E8HHX1</accession>
<sequence length="195" mass="21564">MSEKTLIIDAGVIAGGLGSRLDGVDKGLLEWHGIEFALHIVKRLRPHTRKLIINCNRNSEHYWPMADLVVSDGDDAFNGPLAGLRSLLLASDADYLLVSPCDTPALPEDYAQRMFSCLQQNPGATIAVDDGERLHPLHLLIPVSLAESINQYLASGERRMMKWLKQNNLVCCDFSDQPEGFLNVNTPKELETLLG</sequence>
<keyword evidence="11" id="KW-1185">Reference proteome</keyword>
<reference evidence="10" key="1">
    <citation type="submission" date="2022-07" db="EMBL/GenBank/DDBJ databases">
        <title>Alkalimarinus sp. nov., isolated from gut of a Alitta virens.</title>
        <authorList>
            <person name="Yang A.I."/>
            <person name="Shin N.-R."/>
        </authorList>
    </citation>
    <scope>NUCLEOTIDE SEQUENCE</scope>
    <source>
        <strain evidence="10">FA028</strain>
    </source>
</reference>
<feature type="binding site" evidence="8">
    <location>
        <position position="26"/>
    </location>
    <ligand>
        <name>GTP</name>
        <dbReference type="ChEBI" id="CHEBI:37565"/>
    </ligand>
</feature>
<dbReference type="GO" id="GO:0005525">
    <property type="term" value="F:GTP binding"/>
    <property type="evidence" value="ECO:0007669"/>
    <property type="project" value="UniProtKB-UniRule"/>
</dbReference>
<keyword evidence="10" id="KW-0548">Nucleotidyltransferase</keyword>
<name>A0A9E8HHX1_9ALTE</name>
<comment type="domain">
    <text evidence="8">The N-terminal domain determines nucleotide recognition and specific binding, while the C-terminal domain determines the specific binding to the target protein.</text>
</comment>
<dbReference type="InterPro" id="IPR025877">
    <property type="entry name" value="MobA-like_NTP_Trfase"/>
</dbReference>
<dbReference type="GO" id="GO:0061603">
    <property type="term" value="F:molybdenum cofactor guanylyltransferase activity"/>
    <property type="evidence" value="ECO:0007669"/>
    <property type="project" value="UniProtKB-EC"/>
</dbReference>
<dbReference type="Gene3D" id="3.90.550.10">
    <property type="entry name" value="Spore Coat Polysaccharide Biosynthesis Protein SpsA, Chain A"/>
    <property type="match status" value="1"/>
</dbReference>
<dbReference type="Proteomes" id="UP001164472">
    <property type="component" value="Chromosome"/>
</dbReference>
<dbReference type="GO" id="GO:0005737">
    <property type="term" value="C:cytoplasm"/>
    <property type="evidence" value="ECO:0007669"/>
    <property type="project" value="UniProtKB-SubCell"/>
</dbReference>
<evidence type="ECO:0000259" key="9">
    <source>
        <dbReference type="Pfam" id="PF12804"/>
    </source>
</evidence>
<dbReference type="NCBIfam" id="TIGR02665">
    <property type="entry name" value="molyb_mobA"/>
    <property type="match status" value="1"/>
</dbReference>
<evidence type="ECO:0000256" key="6">
    <source>
        <dbReference type="ARBA" id="ARBA00023134"/>
    </source>
</evidence>
<dbReference type="AlphaFoldDB" id="A0A9E8HHX1"/>
<dbReference type="EMBL" id="CP101527">
    <property type="protein sequence ID" value="UZW74724.1"/>
    <property type="molecule type" value="Genomic_DNA"/>
</dbReference>
<dbReference type="SUPFAM" id="SSF53448">
    <property type="entry name" value="Nucleotide-diphospho-sugar transferases"/>
    <property type="match status" value="1"/>
</dbReference>
<feature type="binding site" evidence="8">
    <location>
        <begin position="13"/>
        <end position="15"/>
    </location>
    <ligand>
        <name>GTP</name>
        <dbReference type="ChEBI" id="CHEBI:37565"/>
    </ligand>
</feature>
<feature type="binding site" evidence="8">
    <location>
        <position position="54"/>
    </location>
    <ligand>
        <name>GTP</name>
        <dbReference type="ChEBI" id="CHEBI:37565"/>
    </ligand>
</feature>
<feature type="binding site" evidence="8">
    <location>
        <position position="102"/>
    </location>
    <ligand>
        <name>Mg(2+)</name>
        <dbReference type="ChEBI" id="CHEBI:18420"/>
    </ligand>
</feature>
<evidence type="ECO:0000256" key="8">
    <source>
        <dbReference type="HAMAP-Rule" id="MF_00316"/>
    </source>
</evidence>
<comment type="cofactor">
    <cofactor evidence="8">
        <name>Mg(2+)</name>
        <dbReference type="ChEBI" id="CHEBI:18420"/>
    </cofactor>
</comment>
<keyword evidence="4 8" id="KW-0547">Nucleotide-binding</keyword>
<keyword evidence="7 8" id="KW-0501">Molybdenum cofactor biosynthesis</keyword>
<evidence type="ECO:0000256" key="2">
    <source>
        <dbReference type="ARBA" id="ARBA00022679"/>
    </source>
</evidence>
<feature type="binding site" evidence="8">
    <location>
        <position position="72"/>
    </location>
    <ligand>
        <name>GTP</name>
        <dbReference type="ChEBI" id="CHEBI:37565"/>
    </ligand>
</feature>
<comment type="function">
    <text evidence="8">Transfers a GMP moiety from GTP to Mo-molybdopterin (Mo-MPT) cofactor (Moco or molybdenum cofactor) to form Mo-molybdopterin guanine dinucleotide (Mo-MGD) cofactor.</text>
</comment>
<dbReference type="GO" id="GO:1902758">
    <property type="term" value="P:bis(molybdopterin guanine dinucleotide)molybdenum biosynthetic process"/>
    <property type="evidence" value="ECO:0007669"/>
    <property type="project" value="TreeGrafter"/>
</dbReference>
<dbReference type="PANTHER" id="PTHR19136">
    <property type="entry name" value="MOLYBDENUM COFACTOR GUANYLYLTRANSFERASE"/>
    <property type="match status" value="1"/>
</dbReference>
<comment type="subunit">
    <text evidence="8">Monomer.</text>
</comment>
<feature type="binding site" evidence="8">
    <location>
        <position position="102"/>
    </location>
    <ligand>
        <name>GTP</name>
        <dbReference type="ChEBI" id="CHEBI:37565"/>
    </ligand>
</feature>
<keyword evidence="6 8" id="KW-0342">GTP-binding</keyword>
<evidence type="ECO:0000256" key="4">
    <source>
        <dbReference type="ARBA" id="ARBA00022741"/>
    </source>
</evidence>
<evidence type="ECO:0000256" key="3">
    <source>
        <dbReference type="ARBA" id="ARBA00022723"/>
    </source>
</evidence>
<evidence type="ECO:0000256" key="5">
    <source>
        <dbReference type="ARBA" id="ARBA00022842"/>
    </source>
</evidence>